<evidence type="ECO:0000313" key="3">
    <source>
        <dbReference type="Proteomes" id="UP000199029"/>
    </source>
</evidence>
<dbReference type="InterPro" id="IPR004843">
    <property type="entry name" value="Calcineurin-like_PHP"/>
</dbReference>
<dbReference type="Proteomes" id="UP000199029">
    <property type="component" value="Unassembled WGS sequence"/>
</dbReference>
<gene>
    <name evidence="2" type="ORF">SAMN04515668_2521</name>
</gene>
<sequence length="242" mass="26824">MRVFVVPDVHGRTCWQAPAQHFLDTHSPADHVVFLGDYVDSFEVSNEQQLNTFTDIIAFKKANPDRVILLLGNHCFQYLYLSVVKCFGFNEDLYPALHLLYKLHIDYFQVAYQRGQTLFVHAGISQAWLTLHAEKISQRQQALEATAQPALLADVLNSLLRSPGGPALLWEVGPEHGGSDPLDGPVWVRPAELKANLPPGLTQVVGHTPVAEITEVGDEATGARLILTDCLSKKVDFLTLAF</sequence>
<keyword evidence="3" id="KW-1185">Reference proteome</keyword>
<dbReference type="Pfam" id="PF00149">
    <property type="entry name" value="Metallophos"/>
    <property type="match status" value="1"/>
</dbReference>
<proteinExistence type="predicted"/>
<dbReference type="EMBL" id="FOXS01000003">
    <property type="protein sequence ID" value="SFQ48921.1"/>
    <property type="molecule type" value="Genomic_DNA"/>
</dbReference>
<dbReference type="Gene3D" id="3.60.21.10">
    <property type="match status" value="1"/>
</dbReference>
<feature type="domain" description="Calcineurin-like phosphoesterase" evidence="1">
    <location>
        <begin position="1"/>
        <end position="188"/>
    </location>
</feature>
<dbReference type="AlphaFoldDB" id="A0A1I5YXD7"/>
<name>A0A1I5YXD7_HYMAR</name>
<dbReference type="STRING" id="1227077.SAMN04515668_2521"/>
<dbReference type="RefSeq" id="WP_092673481.1">
    <property type="nucleotide sequence ID" value="NZ_FOXS01000003.1"/>
</dbReference>
<dbReference type="SUPFAM" id="SSF56300">
    <property type="entry name" value="Metallo-dependent phosphatases"/>
    <property type="match status" value="1"/>
</dbReference>
<evidence type="ECO:0000313" key="2">
    <source>
        <dbReference type="EMBL" id="SFQ48921.1"/>
    </source>
</evidence>
<protein>
    <submittedName>
        <fullName evidence="2">Calcineurin-like phosphoesterase</fullName>
    </submittedName>
</protein>
<dbReference type="GO" id="GO:0016787">
    <property type="term" value="F:hydrolase activity"/>
    <property type="evidence" value="ECO:0007669"/>
    <property type="project" value="InterPro"/>
</dbReference>
<organism evidence="2 3">
    <name type="scientific">Hymenobacter arizonensis</name>
    <name type="common">Siccationidurans arizonensis</name>
    <dbReference type="NCBI Taxonomy" id="1227077"/>
    <lineage>
        <taxon>Bacteria</taxon>
        <taxon>Pseudomonadati</taxon>
        <taxon>Bacteroidota</taxon>
        <taxon>Cytophagia</taxon>
        <taxon>Cytophagales</taxon>
        <taxon>Hymenobacteraceae</taxon>
        <taxon>Hymenobacter</taxon>
    </lineage>
</organism>
<evidence type="ECO:0000259" key="1">
    <source>
        <dbReference type="Pfam" id="PF00149"/>
    </source>
</evidence>
<dbReference type="OrthoDB" id="9808081at2"/>
<reference evidence="3" key="1">
    <citation type="submission" date="2016-10" db="EMBL/GenBank/DDBJ databases">
        <authorList>
            <person name="Varghese N."/>
            <person name="Submissions S."/>
        </authorList>
    </citation>
    <scope>NUCLEOTIDE SEQUENCE [LARGE SCALE GENOMIC DNA]</scope>
    <source>
        <strain evidence="3">OR362-8,ATCC BAA-1266,JCM 13504</strain>
    </source>
</reference>
<dbReference type="InterPro" id="IPR029052">
    <property type="entry name" value="Metallo-depent_PP-like"/>
</dbReference>
<accession>A0A1I5YXD7</accession>